<dbReference type="InterPro" id="IPR015245">
    <property type="entry name" value="Tap_RNA-bd"/>
</dbReference>
<dbReference type="EMBL" id="JAEMGP010000027">
    <property type="protein sequence ID" value="KAG5194194.1"/>
    <property type="molecule type" value="Genomic_DNA"/>
</dbReference>
<dbReference type="GO" id="GO:0005634">
    <property type="term" value="C:nucleus"/>
    <property type="evidence" value="ECO:0007669"/>
    <property type="project" value="UniProtKB-SubCell"/>
</dbReference>
<dbReference type="Gene3D" id="3.10.450.50">
    <property type="match status" value="1"/>
</dbReference>
<dbReference type="PANTHER" id="PTHR10662">
    <property type="entry name" value="NUCLEAR RNA EXPORT FACTOR"/>
    <property type="match status" value="1"/>
</dbReference>
<dbReference type="SUPFAM" id="SSF54427">
    <property type="entry name" value="NTF2-like"/>
    <property type="match status" value="1"/>
</dbReference>
<dbReference type="InterPro" id="IPR032710">
    <property type="entry name" value="NTF2-like_dom_sf"/>
</dbReference>
<evidence type="ECO:0000313" key="12">
    <source>
        <dbReference type="Proteomes" id="UP000664991"/>
    </source>
</evidence>
<feature type="compositionally biased region" description="Basic and acidic residues" evidence="8">
    <location>
        <begin position="525"/>
        <end position="558"/>
    </location>
</feature>
<evidence type="ECO:0000256" key="3">
    <source>
        <dbReference type="ARBA" id="ARBA00009285"/>
    </source>
</evidence>
<dbReference type="FunFam" id="3.30.70.330:FF:000165">
    <property type="entry name" value="nuclear RNA export factor 1"/>
    <property type="match status" value="1"/>
</dbReference>
<evidence type="ECO:0008006" key="13">
    <source>
        <dbReference type="Google" id="ProtNLM"/>
    </source>
</evidence>
<dbReference type="GO" id="GO:0005737">
    <property type="term" value="C:cytoplasm"/>
    <property type="evidence" value="ECO:0007669"/>
    <property type="project" value="UniProtKB-SubCell"/>
</dbReference>
<dbReference type="AlphaFoldDB" id="A0A835ZMV5"/>
<dbReference type="SUPFAM" id="SSF54928">
    <property type="entry name" value="RNA-binding domain, RBD"/>
    <property type="match status" value="1"/>
</dbReference>
<dbReference type="PANTHER" id="PTHR10662:SF12">
    <property type="entry name" value="NUCLEAR RNA EXPORT FACTOR 3"/>
    <property type="match status" value="1"/>
</dbReference>
<accession>A0A835ZMV5</accession>
<dbReference type="GO" id="GO:0003723">
    <property type="term" value="F:RNA binding"/>
    <property type="evidence" value="ECO:0007669"/>
    <property type="project" value="InterPro"/>
</dbReference>
<dbReference type="InterPro" id="IPR012677">
    <property type="entry name" value="Nucleotide-bd_a/b_plait_sf"/>
</dbReference>
<dbReference type="InterPro" id="IPR030217">
    <property type="entry name" value="NXF_fam"/>
</dbReference>
<sequence length="773" mass="87831">MEHTDEVNPFQRRAPSWGVYRRQYTYWSEQVISQQQQDRDSEESDACMDIQARYASCELPSHHRRSSFQKQDQMHIYMETKQKPPEKRMGRNRQDETLGSWFKIIIPFGIKYDEKWLLNLIQKQSSVPFTAFEFHYEKMQAQFFVENANIACALKNVNGKIFNEVNEKIFILVEPCESPQSVQKALTSEKVEQIKFSFLDLSNKKPYLLDGLSTIMGNASNTQNLNISNTEDGQETLSGSKCATEAPKFLSTCKAVWFPSRCRPAPADTYAGQTTTQVFSVSPRSSARLYFKDNRNTEKLKDPNLRVQMLKHTKHDIVHALCALPKTQHDFSSFVVDMCFQTISRRKEQGDGNGRAAMVAFSGAGADRVRVLQLGTSLAAPTAPLSAAENQERYWAPPTGPRPLLLEPAVPHARQGGYSPDTLPLPHWSSPPEIRDAAPSSPTPSPPPSRLNGLSDGREKGSGQGELLTTQLEITFPTLSASLVAESLSCNMKYGLRVEVLRRRTCSKNQEEQETARIGPGAMASKEEQAVKNHSMEDANQENEKKDGKDQDANKREPMALLSGASEYYVPRGNRRRFRVRQPILHYRWDVTQRLGEPQARMREENMERIGEEIFRSVAVGANPDKERKDRKYQCRQRRANLNMEKVYRENEGKLENKGNVGNEGKPEDEVQSENEGQSTEKEKLEVERKSEREPEVQNERKPDNERQPAGEGKQEKQGKSEAERNPLREGKRESQAEPGSQSHAAAKRPAEDYVPRKAKRKTNRTTEDSPTH</sequence>
<organism evidence="11 12">
    <name type="scientific">Ovis aries</name>
    <name type="common">Sheep</name>
    <dbReference type="NCBI Taxonomy" id="9940"/>
    <lineage>
        <taxon>Eukaryota</taxon>
        <taxon>Metazoa</taxon>
        <taxon>Chordata</taxon>
        <taxon>Craniata</taxon>
        <taxon>Vertebrata</taxon>
        <taxon>Euteleostomi</taxon>
        <taxon>Mammalia</taxon>
        <taxon>Eutheria</taxon>
        <taxon>Laurasiatheria</taxon>
        <taxon>Artiodactyla</taxon>
        <taxon>Ruminantia</taxon>
        <taxon>Pecora</taxon>
        <taxon>Bovidae</taxon>
        <taxon>Caprinae</taxon>
        <taxon>Ovis</taxon>
    </lineage>
</organism>
<evidence type="ECO:0000256" key="4">
    <source>
        <dbReference type="ARBA" id="ARBA00022448"/>
    </source>
</evidence>
<protein>
    <recommendedName>
        <fullName evidence="13">Nuclear RNA export factor Tap RNA-binding domain-containing protein</fullName>
    </recommendedName>
</protein>
<feature type="region of interest" description="Disordered" evidence="8">
    <location>
        <begin position="644"/>
        <end position="773"/>
    </location>
</feature>
<evidence type="ECO:0000259" key="10">
    <source>
        <dbReference type="Pfam" id="PF22602"/>
    </source>
</evidence>
<keyword evidence="5" id="KW-0963">Cytoplasm</keyword>
<evidence type="ECO:0000256" key="6">
    <source>
        <dbReference type="ARBA" id="ARBA00022816"/>
    </source>
</evidence>
<gene>
    <name evidence="11" type="ORF">JEQ12_020555</name>
</gene>
<reference evidence="11 12" key="1">
    <citation type="submission" date="2020-12" db="EMBL/GenBank/DDBJ databases">
        <title>De novo assembly of Tibetan sheep genome.</title>
        <authorList>
            <person name="Li X."/>
        </authorList>
    </citation>
    <scope>NUCLEOTIDE SEQUENCE [LARGE SCALE GENOMIC DNA]</scope>
    <source>
        <tissue evidence="11">Heart</tissue>
    </source>
</reference>
<dbReference type="InterPro" id="IPR035979">
    <property type="entry name" value="RBD_domain_sf"/>
</dbReference>
<name>A0A835ZMV5_SHEEP</name>
<feature type="domain" description="Nuclear RNA export factor Tap RNA-binding" evidence="9">
    <location>
        <begin position="101"/>
        <end position="179"/>
    </location>
</feature>
<evidence type="ECO:0000256" key="5">
    <source>
        <dbReference type="ARBA" id="ARBA00022490"/>
    </source>
</evidence>
<feature type="region of interest" description="Disordered" evidence="8">
    <location>
        <begin position="383"/>
        <end position="464"/>
    </location>
</feature>
<dbReference type="Pfam" id="PF09162">
    <property type="entry name" value="Tap-RNA_bind"/>
    <property type="match status" value="1"/>
</dbReference>
<evidence type="ECO:0000256" key="2">
    <source>
        <dbReference type="ARBA" id="ARBA00004496"/>
    </source>
</evidence>
<feature type="compositionally biased region" description="Basic and acidic residues" evidence="8">
    <location>
        <begin position="679"/>
        <end position="736"/>
    </location>
</feature>
<evidence type="ECO:0000256" key="8">
    <source>
        <dbReference type="SAM" id="MobiDB-lite"/>
    </source>
</evidence>
<feature type="domain" description="Nuclear transport factor 2" evidence="10">
    <location>
        <begin position="282"/>
        <end position="342"/>
    </location>
</feature>
<evidence type="ECO:0000256" key="1">
    <source>
        <dbReference type="ARBA" id="ARBA00004123"/>
    </source>
</evidence>
<dbReference type="GO" id="GO:0016973">
    <property type="term" value="P:poly(A)+ mRNA export from nucleus"/>
    <property type="evidence" value="ECO:0007669"/>
    <property type="project" value="TreeGrafter"/>
</dbReference>
<dbReference type="Gene3D" id="3.30.70.330">
    <property type="match status" value="1"/>
</dbReference>
<comment type="similarity">
    <text evidence="3">Belongs to the NXF family.</text>
</comment>
<keyword evidence="7" id="KW-0539">Nucleus</keyword>
<evidence type="ECO:0000259" key="9">
    <source>
        <dbReference type="Pfam" id="PF09162"/>
    </source>
</evidence>
<dbReference type="InterPro" id="IPR021156">
    <property type="entry name" value="TF_A-like/BEX"/>
</dbReference>
<proteinExistence type="inferred from homology"/>
<evidence type="ECO:0000313" key="11">
    <source>
        <dbReference type="EMBL" id="KAG5194194.1"/>
    </source>
</evidence>
<dbReference type="Pfam" id="PF04538">
    <property type="entry name" value="BEX"/>
    <property type="match status" value="1"/>
</dbReference>
<dbReference type="InterPro" id="IPR002075">
    <property type="entry name" value="NTF2_dom"/>
</dbReference>
<feature type="region of interest" description="Disordered" evidence="8">
    <location>
        <begin position="506"/>
        <end position="560"/>
    </location>
</feature>
<comment type="caution">
    <text evidence="11">The sequence shown here is derived from an EMBL/GenBank/DDBJ whole genome shotgun (WGS) entry which is preliminary data.</text>
</comment>
<comment type="subcellular location">
    <subcellularLocation>
        <location evidence="2">Cytoplasm</location>
    </subcellularLocation>
    <subcellularLocation>
        <location evidence="1">Nucleus</location>
    </subcellularLocation>
</comment>
<feature type="compositionally biased region" description="Basic and acidic residues" evidence="8">
    <location>
        <begin position="646"/>
        <end position="657"/>
    </location>
</feature>
<dbReference type="Pfam" id="PF22602">
    <property type="entry name" value="NXF_NTF2"/>
    <property type="match status" value="1"/>
</dbReference>
<keyword evidence="6" id="KW-0509">mRNA transport</keyword>
<keyword evidence="4" id="KW-0813">Transport</keyword>
<evidence type="ECO:0000256" key="7">
    <source>
        <dbReference type="ARBA" id="ARBA00023242"/>
    </source>
</evidence>
<dbReference type="Proteomes" id="UP000664991">
    <property type="component" value="Unassembled WGS sequence"/>
</dbReference>